<dbReference type="CDD" id="cd17546">
    <property type="entry name" value="REC_hyHK_CKI1_RcsC-like"/>
    <property type="match status" value="1"/>
</dbReference>
<feature type="compositionally biased region" description="Low complexity" evidence="9">
    <location>
        <begin position="671"/>
        <end position="684"/>
    </location>
</feature>
<dbReference type="SUPFAM" id="SSF55874">
    <property type="entry name" value="ATPase domain of HSP90 chaperone/DNA topoisomerase II/histidine kinase"/>
    <property type="match status" value="1"/>
</dbReference>
<dbReference type="InterPro" id="IPR029016">
    <property type="entry name" value="GAF-like_dom_sf"/>
</dbReference>
<gene>
    <name evidence="12" type="ORF">Daura_23905</name>
</gene>
<feature type="domain" description="Response regulatory" evidence="11">
    <location>
        <begin position="3"/>
        <end position="118"/>
    </location>
</feature>
<dbReference type="PANTHER" id="PTHR43547:SF2">
    <property type="entry name" value="HYBRID SIGNAL TRANSDUCTION HISTIDINE KINASE C"/>
    <property type="match status" value="1"/>
</dbReference>
<feature type="modified residue" description="4-aspartylphosphate" evidence="8">
    <location>
        <position position="52"/>
    </location>
</feature>
<keyword evidence="5" id="KW-0808">Transferase</keyword>
<accession>A0A9Q9INJ0</accession>
<proteinExistence type="predicted"/>
<dbReference type="PRINTS" id="PR00344">
    <property type="entry name" value="BCTRLSENSOR"/>
</dbReference>
<dbReference type="GO" id="GO:0005886">
    <property type="term" value="C:plasma membrane"/>
    <property type="evidence" value="ECO:0007669"/>
    <property type="project" value="UniProtKB-SubCell"/>
</dbReference>
<dbReference type="RefSeq" id="WP_081971173.1">
    <property type="nucleotide sequence ID" value="NZ_CP073767.1"/>
</dbReference>
<dbReference type="OrthoDB" id="3273043at2"/>
<dbReference type="Gene3D" id="3.30.565.10">
    <property type="entry name" value="Histidine kinase-like ATPase, C-terminal domain"/>
    <property type="match status" value="1"/>
</dbReference>
<dbReference type="SMART" id="SM00388">
    <property type="entry name" value="HisKA"/>
    <property type="match status" value="1"/>
</dbReference>
<dbReference type="InterPro" id="IPR036097">
    <property type="entry name" value="HisK_dim/P_sf"/>
</dbReference>
<protein>
    <recommendedName>
        <fullName evidence="3">histidine kinase</fullName>
        <ecNumber evidence="3">2.7.13.3</ecNumber>
    </recommendedName>
</protein>
<dbReference type="InterPro" id="IPR003594">
    <property type="entry name" value="HATPase_dom"/>
</dbReference>
<evidence type="ECO:0000259" key="10">
    <source>
        <dbReference type="PROSITE" id="PS50109"/>
    </source>
</evidence>
<evidence type="ECO:0000256" key="6">
    <source>
        <dbReference type="ARBA" id="ARBA00022777"/>
    </source>
</evidence>
<dbReference type="Pfam" id="PF13185">
    <property type="entry name" value="GAF_2"/>
    <property type="match status" value="1"/>
</dbReference>
<dbReference type="Gene3D" id="3.40.50.2300">
    <property type="match status" value="1"/>
</dbReference>
<dbReference type="InterPro" id="IPR003661">
    <property type="entry name" value="HisK_dim/P_dom"/>
</dbReference>
<dbReference type="Gene3D" id="3.30.450.40">
    <property type="match status" value="1"/>
</dbReference>
<dbReference type="SMART" id="SM00387">
    <property type="entry name" value="HATPase_c"/>
    <property type="match status" value="1"/>
</dbReference>
<dbReference type="Pfam" id="PF00512">
    <property type="entry name" value="HisKA"/>
    <property type="match status" value="1"/>
</dbReference>
<dbReference type="KEGG" id="daur:Daura_23905"/>
<evidence type="ECO:0000256" key="9">
    <source>
        <dbReference type="SAM" id="MobiDB-lite"/>
    </source>
</evidence>
<dbReference type="Gene3D" id="1.10.287.130">
    <property type="match status" value="1"/>
</dbReference>
<evidence type="ECO:0000256" key="8">
    <source>
        <dbReference type="PROSITE-ProRule" id="PRU00169"/>
    </source>
</evidence>
<name>A0A9Q9INJ0_9ACTN</name>
<dbReference type="SUPFAM" id="SSF55781">
    <property type="entry name" value="GAF domain-like"/>
    <property type="match status" value="1"/>
</dbReference>
<dbReference type="InterPro" id="IPR013656">
    <property type="entry name" value="PAS_4"/>
</dbReference>
<dbReference type="SUPFAM" id="SSF52172">
    <property type="entry name" value="CheY-like"/>
    <property type="match status" value="1"/>
</dbReference>
<reference evidence="12" key="1">
    <citation type="submission" date="2021-04" db="EMBL/GenBank/DDBJ databases">
        <title>Dactylosporangium aurantiacum NRRL B-8018 full assembly.</title>
        <authorList>
            <person name="Hartkoorn R.C."/>
            <person name="Beaudoing E."/>
            <person name="Hot D."/>
        </authorList>
    </citation>
    <scope>NUCLEOTIDE SEQUENCE</scope>
    <source>
        <strain evidence="12">NRRL B-8018</strain>
    </source>
</reference>
<keyword evidence="7" id="KW-0902">Two-component regulatory system</keyword>
<evidence type="ECO:0000256" key="7">
    <source>
        <dbReference type="ARBA" id="ARBA00023012"/>
    </source>
</evidence>
<evidence type="ECO:0000256" key="5">
    <source>
        <dbReference type="ARBA" id="ARBA00022679"/>
    </source>
</evidence>
<dbReference type="PANTHER" id="PTHR43547">
    <property type="entry name" value="TWO-COMPONENT HISTIDINE KINASE"/>
    <property type="match status" value="1"/>
</dbReference>
<feature type="domain" description="Histidine kinase" evidence="10">
    <location>
        <begin position="470"/>
        <end position="691"/>
    </location>
</feature>
<dbReference type="Pfam" id="PF08448">
    <property type="entry name" value="PAS_4"/>
    <property type="match status" value="1"/>
</dbReference>
<keyword evidence="6" id="KW-0418">Kinase</keyword>
<keyword evidence="4 8" id="KW-0597">Phosphoprotein</keyword>
<dbReference type="PROSITE" id="PS50109">
    <property type="entry name" value="HIS_KIN"/>
    <property type="match status" value="1"/>
</dbReference>
<evidence type="ECO:0000256" key="3">
    <source>
        <dbReference type="ARBA" id="ARBA00012438"/>
    </source>
</evidence>
<feature type="compositionally biased region" description="Low complexity" evidence="9">
    <location>
        <begin position="156"/>
        <end position="176"/>
    </location>
</feature>
<evidence type="ECO:0000256" key="2">
    <source>
        <dbReference type="ARBA" id="ARBA00004236"/>
    </source>
</evidence>
<feature type="compositionally biased region" description="Basic and acidic residues" evidence="9">
    <location>
        <begin position="132"/>
        <end position="155"/>
    </location>
</feature>
<dbReference type="InterPro" id="IPR035965">
    <property type="entry name" value="PAS-like_dom_sf"/>
</dbReference>
<dbReference type="Gene3D" id="3.30.450.20">
    <property type="entry name" value="PAS domain"/>
    <property type="match status" value="1"/>
</dbReference>
<evidence type="ECO:0000259" key="11">
    <source>
        <dbReference type="PROSITE" id="PS50110"/>
    </source>
</evidence>
<feature type="region of interest" description="Disordered" evidence="9">
    <location>
        <begin position="118"/>
        <end position="177"/>
    </location>
</feature>
<dbReference type="AlphaFoldDB" id="A0A9Q9INJ0"/>
<evidence type="ECO:0000313" key="12">
    <source>
        <dbReference type="EMBL" id="UWZ58941.1"/>
    </source>
</evidence>
<dbReference type="InterPro" id="IPR004358">
    <property type="entry name" value="Sig_transdc_His_kin-like_C"/>
</dbReference>
<keyword evidence="13" id="KW-1185">Reference proteome</keyword>
<dbReference type="InterPro" id="IPR036890">
    <property type="entry name" value="HATPase_C_sf"/>
</dbReference>
<dbReference type="GO" id="GO:0000155">
    <property type="term" value="F:phosphorelay sensor kinase activity"/>
    <property type="evidence" value="ECO:0007669"/>
    <property type="project" value="InterPro"/>
</dbReference>
<dbReference type="InterPro" id="IPR001789">
    <property type="entry name" value="Sig_transdc_resp-reg_receiver"/>
</dbReference>
<dbReference type="SUPFAM" id="SSF47384">
    <property type="entry name" value="Homodimeric domain of signal transducing histidine kinase"/>
    <property type="match status" value="1"/>
</dbReference>
<dbReference type="CDD" id="cd00082">
    <property type="entry name" value="HisKA"/>
    <property type="match status" value="1"/>
</dbReference>
<dbReference type="Pfam" id="PF00072">
    <property type="entry name" value="Response_reg"/>
    <property type="match status" value="1"/>
</dbReference>
<dbReference type="Pfam" id="PF02518">
    <property type="entry name" value="HATPase_c"/>
    <property type="match status" value="1"/>
</dbReference>
<dbReference type="EC" id="2.7.13.3" evidence="3"/>
<sequence length="695" mass="71694">MGSVLLAEDNVDHQRAITAVLRRLGHDVTAVTDGVEGLAAAAAHRPDLVVADVDMPMMDGLRMCRAMRDDPALAGIPVVVVTALLGPSDPRLAGSGVTAVVRKPFSVRELADVVTAQLATDPAGPDPAADAAGRDTAPDAAGRDTAPDAAGRDTAPDAAGPDTAPDAAGPDTAPDPLTEALLGTVEAGVVACDTRGRTVVSNTWLRRTFGDGAPERMALCRRDGSPVAAGQRPLARALAGEQVRDGDLVAHDAAGRLRSLAVNARPVRDPSGALLGAVAAVHDVTAEDLARRCYECQSQVLRVLATAPDTGTATGQLLEAIATTLGWPYMRFWQVDPLTDRLHPVAAWTAPGERPLPLPDSFARGEGLAGAAWQRDELVWVPDIRAPGAPVLPEVAAACAYQAAGAVPVCSGGTVTGVITFFSDCRQEPEPSLGILLTGVAGCIGAYLERRRADELALQLAASTEHYIALVGHELRTPLTSIGVYTDLIADSPDTTALGEIRDLLGVIHRNNAHLRDLVDRLIDLAALESGDAELTIGTVDLAALTAAAAADVAATAEPRGITVTVELPPHLPVPGDQRRLRQAVDQVLLNAVTYSPDGARVTVAGRADGDVAVVAVTDAGGGLPAGEHDAVFRRLHRGSNARHAGIPGSGLGLALTRAILRRHHGTVALTPASPAGPAGTTATIRVPRVPPRPA</sequence>
<feature type="region of interest" description="Disordered" evidence="9">
    <location>
        <begin position="669"/>
        <end position="695"/>
    </location>
</feature>
<organism evidence="12 13">
    <name type="scientific">Dactylosporangium aurantiacum</name>
    <dbReference type="NCBI Taxonomy" id="35754"/>
    <lineage>
        <taxon>Bacteria</taxon>
        <taxon>Bacillati</taxon>
        <taxon>Actinomycetota</taxon>
        <taxon>Actinomycetes</taxon>
        <taxon>Micromonosporales</taxon>
        <taxon>Micromonosporaceae</taxon>
        <taxon>Dactylosporangium</taxon>
    </lineage>
</organism>
<dbReference type="InterPro" id="IPR005467">
    <property type="entry name" value="His_kinase_dom"/>
</dbReference>
<dbReference type="InterPro" id="IPR011006">
    <property type="entry name" value="CheY-like_superfamily"/>
</dbReference>
<dbReference type="SMART" id="SM00448">
    <property type="entry name" value="REC"/>
    <property type="match status" value="1"/>
</dbReference>
<evidence type="ECO:0000256" key="1">
    <source>
        <dbReference type="ARBA" id="ARBA00000085"/>
    </source>
</evidence>
<dbReference type="Proteomes" id="UP001058003">
    <property type="component" value="Chromosome"/>
</dbReference>
<evidence type="ECO:0000256" key="4">
    <source>
        <dbReference type="ARBA" id="ARBA00022553"/>
    </source>
</evidence>
<comment type="subcellular location">
    <subcellularLocation>
        <location evidence="2">Cell membrane</location>
    </subcellularLocation>
</comment>
<dbReference type="EMBL" id="CP073767">
    <property type="protein sequence ID" value="UWZ58941.1"/>
    <property type="molecule type" value="Genomic_DNA"/>
</dbReference>
<dbReference type="InterPro" id="IPR003018">
    <property type="entry name" value="GAF"/>
</dbReference>
<comment type="catalytic activity">
    <reaction evidence="1">
        <text>ATP + protein L-histidine = ADP + protein N-phospho-L-histidine.</text>
        <dbReference type="EC" id="2.7.13.3"/>
    </reaction>
</comment>
<feature type="compositionally biased region" description="Low complexity" evidence="9">
    <location>
        <begin position="119"/>
        <end position="131"/>
    </location>
</feature>
<dbReference type="PROSITE" id="PS50110">
    <property type="entry name" value="RESPONSE_REGULATORY"/>
    <property type="match status" value="1"/>
</dbReference>
<evidence type="ECO:0000313" key="13">
    <source>
        <dbReference type="Proteomes" id="UP001058003"/>
    </source>
</evidence>
<dbReference type="SUPFAM" id="SSF55785">
    <property type="entry name" value="PYP-like sensor domain (PAS domain)"/>
    <property type="match status" value="1"/>
</dbReference>